<evidence type="ECO:0000313" key="2">
    <source>
        <dbReference type="EMBL" id="CAA9433274.1"/>
    </source>
</evidence>
<reference evidence="2" key="1">
    <citation type="submission" date="2020-02" db="EMBL/GenBank/DDBJ databases">
        <authorList>
            <person name="Meier V. D."/>
        </authorList>
    </citation>
    <scope>NUCLEOTIDE SEQUENCE</scope>
    <source>
        <strain evidence="2">AVDCRST_MAG01</strain>
    </source>
</reference>
<accession>A0A6J4Q694</accession>
<dbReference type="AlphaFoldDB" id="A0A6J4Q694"/>
<feature type="non-terminal residue" evidence="2">
    <location>
        <position position="163"/>
    </location>
</feature>
<proteinExistence type="predicted"/>
<feature type="region of interest" description="Disordered" evidence="1">
    <location>
        <begin position="1"/>
        <end position="163"/>
    </location>
</feature>
<dbReference type="EMBL" id="CADCUW010000403">
    <property type="protein sequence ID" value="CAA9433274.1"/>
    <property type="molecule type" value="Genomic_DNA"/>
</dbReference>
<gene>
    <name evidence="2" type="ORF">AVDCRST_MAG01-01-3070</name>
</gene>
<sequence length="163" mass="17994">GGEARQRRPGARLRPARGRLRAARKDAGSGGPEGRTRLPFAGHGADGARDQPRRPRTFPRPRRGLYSQRHRPLNRPAGLLADGGSRPRQRLRAGDAGAAPRRGPGGLPRNSARLGRPGQPRLRRPQHRSRRRDSDRGRGLELNPFLPGREPRRSGIGGARRRL</sequence>
<protein>
    <submittedName>
        <fullName evidence="2">Uncharacterized protein</fullName>
    </submittedName>
</protein>
<feature type="compositionally biased region" description="Low complexity" evidence="1">
    <location>
        <begin position="94"/>
        <end position="120"/>
    </location>
</feature>
<name>A0A6J4Q694_9ACTN</name>
<organism evidence="2">
    <name type="scientific">uncultured Rubrobacteraceae bacterium</name>
    <dbReference type="NCBI Taxonomy" id="349277"/>
    <lineage>
        <taxon>Bacteria</taxon>
        <taxon>Bacillati</taxon>
        <taxon>Actinomycetota</taxon>
        <taxon>Rubrobacteria</taxon>
        <taxon>Rubrobacterales</taxon>
        <taxon>Rubrobacteraceae</taxon>
        <taxon>environmental samples</taxon>
    </lineage>
</organism>
<feature type="non-terminal residue" evidence="2">
    <location>
        <position position="1"/>
    </location>
</feature>
<feature type="compositionally biased region" description="Basic residues" evidence="1">
    <location>
        <begin position="7"/>
        <end position="22"/>
    </location>
</feature>
<feature type="compositionally biased region" description="Basic residues" evidence="1">
    <location>
        <begin position="54"/>
        <end position="73"/>
    </location>
</feature>
<evidence type="ECO:0000256" key="1">
    <source>
        <dbReference type="SAM" id="MobiDB-lite"/>
    </source>
</evidence>
<feature type="compositionally biased region" description="Basic residues" evidence="1">
    <location>
        <begin position="121"/>
        <end position="131"/>
    </location>
</feature>